<feature type="transmembrane region" description="Helical" evidence="7">
    <location>
        <begin position="350"/>
        <end position="367"/>
    </location>
</feature>
<dbReference type="EMBL" id="AZGE01000045">
    <property type="protein sequence ID" value="KRM14048.1"/>
    <property type="molecule type" value="Genomic_DNA"/>
</dbReference>
<dbReference type="PRINTS" id="PR01036">
    <property type="entry name" value="TCRTETB"/>
</dbReference>
<feature type="transmembrane region" description="Helical" evidence="7">
    <location>
        <begin position="373"/>
        <end position="392"/>
    </location>
</feature>
<evidence type="ECO:0000256" key="1">
    <source>
        <dbReference type="ARBA" id="ARBA00004651"/>
    </source>
</evidence>
<protein>
    <submittedName>
        <fullName evidence="9">Lincomycin resistance protein LmrB</fullName>
    </submittedName>
</protein>
<dbReference type="InterPro" id="IPR011701">
    <property type="entry name" value="MFS"/>
</dbReference>
<feature type="transmembrane region" description="Helical" evidence="7">
    <location>
        <begin position="184"/>
        <end position="204"/>
    </location>
</feature>
<organism evidence="9 10">
    <name type="scientific">Limosilactobacillus oris DSM 4864</name>
    <dbReference type="NCBI Taxonomy" id="1423779"/>
    <lineage>
        <taxon>Bacteria</taxon>
        <taxon>Bacillati</taxon>
        <taxon>Bacillota</taxon>
        <taxon>Bacilli</taxon>
        <taxon>Lactobacillales</taxon>
        <taxon>Lactobacillaceae</taxon>
        <taxon>Limosilactobacillus</taxon>
    </lineage>
</organism>
<dbReference type="GO" id="GO:0005886">
    <property type="term" value="C:plasma membrane"/>
    <property type="evidence" value="ECO:0007669"/>
    <property type="project" value="UniProtKB-SubCell"/>
</dbReference>
<keyword evidence="3" id="KW-1003">Cell membrane</keyword>
<dbReference type="Gene3D" id="1.20.1720.10">
    <property type="entry name" value="Multidrug resistance protein D"/>
    <property type="match status" value="1"/>
</dbReference>
<accession>A0A0R1W806</accession>
<feature type="transmembrane region" description="Helical" evidence="7">
    <location>
        <begin position="21"/>
        <end position="44"/>
    </location>
</feature>
<dbReference type="InterPro" id="IPR004638">
    <property type="entry name" value="EmrB-like"/>
</dbReference>
<feature type="transmembrane region" description="Helical" evidence="7">
    <location>
        <begin position="242"/>
        <end position="261"/>
    </location>
</feature>
<evidence type="ECO:0000256" key="2">
    <source>
        <dbReference type="ARBA" id="ARBA00022448"/>
    </source>
</evidence>
<dbReference type="InterPro" id="IPR020846">
    <property type="entry name" value="MFS_dom"/>
</dbReference>
<feature type="transmembrane region" description="Helical" evidence="7">
    <location>
        <begin position="316"/>
        <end position="338"/>
    </location>
</feature>
<evidence type="ECO:0000256" key="3">
    <source>
        <dbReference type="ARBA" id="ARBA00022475"/>
    </source>
</evidence>
<evidence type="ECO:0000313" key="10">
    <source>
        <dbReference type="Proteomes" id="UP000050973"/>
    </source>
</evidence>
<gene>
    <name evidence="9" type="ORF">FC49_GL001494</name>
</gene>
<reference evidence="9 10" key="1">
    <citation type="journal article" date="2015" name="Genome Announc.">
        <title>Expanding the biotechnology potential of lactobacilli through comparative genomics of 213 strains and associated genera.</title>
        <authorList>
            <person name="Sun Z."/>
            <person name="Harris H.M."/>
            <person name="McCann A."/>
            <person name="Guo C."/>
            <person name="Argimon S."/>
            <person name="Zhang W."/>
            <person name="Yang X."/>
            <person name="Jeffery I.B."/>
            <person name="Cooney J.C."/>
            <person name="Kagawa T.F."/>
            <person name="Liu W."/>
            <person name="Song Y."/>
            <person name="Salvetti E."/>
            <person name="Wrobel A."/>
            <person name="Rasinkangas P."/>
            <person name="Parkhill J."/>
            <person name="Rea M.C."/>
            <person name="O'Sullivan O."/>
            <person name="Ritari J."/>
            <person name="Douillard F.P."/>
            <person name="Paul Ross R."/>
            <person name="Yang R."/>
            <person name="Briner A.E."/>
            <person name="Felis G.E."/>
            <person name="de Vos W.M."/>
            <person name="Barrangou R."/>
            <person name="Klaenhammer T.R."/>
            <person name="Caufield P.W."/>
            <person name="Cui Y."/>
            <person name="Zhang H."/>
            <person name="O'Toole P.W."/>
        </authorList>
    </citation>
    <scope>NUCLEOTIDE SEQUENCE [LARGE SCALE GENOMIC DNA]</scope>
    <source>
        <strain evidence="9 10">DSM 4864</strain>
    </source>
</reference>
<evidence type="ECO:0000259" key="8">
    <source>
        <dbReference type="PROSITE" id="PS50850"/>
    </source>
</evidence>
<feature type="transmembrane region" description="Helical" evidence="7">
    <location>
        <begin position="153"/>
        <end position="178"/>
    </location>
</feature>
<proteinExistence type="predicted"/>
<dbReference type="Pfam" id="PF07690">
    <property type="entry name" value="MFS_1"/>
    <property type="match status" value="2"/>
</dbReference>
<dbReference type="PANTHER" id="PTHR42718:SF43">
    <property type="entry name" value="LINCOMYCIN RESISTANCE PROTEIN LMRB"/>
    <property type="match status" value="1"/>
</dbReference>
<evidence type="ECO:0000313" key="9">
    <source>
        <dbReference type="EMBL" id="KRM14048.1"/>
    </source>
</evidence>
<feature type="domain" description="Major facilitator superfamily (MFS) profile" evidence="8">
    <location>
        <begin position="30"/>
        <end position="478"/>
    </location>
</feature>
<dbReference type="Gene3D" id="1.20.1250.20">
    <property type="entry name" value="MFS general substrate transporter like domains"/>
    <property type="match status" value="1"/>
</dbReference>
<feature type="transmembrane region" description="Helical" evidence="7">
    <location>
        <begin position="453"/>
        <end position="473"/>
    </location>
</feature>
<dbReference type="NCBIfam" id="TIGR00711">
    <property type="entry name" value="efflux_EmrB"/>
    <property type="match status" value="1"/>
</dbReference>
<keyword evidence="6 7" id="KW-0472">Membrane</keyword>
<name>A0A0R1W806_9LACO</name>
<keyword evidence="4 7" id="KW-0812">Transmembrane</keyword>
<comment type="subcellular location">
    <subcellularLocation>
        <location evidence="1">Cell membrane</location>
        <topology evidence="1">Multi-pass membrane protein</topology>
    </subcellularLocation>
</comment>
<comment type="caution">
    <text evidence="9">The sequence shown here is derived from an EMBL/GenBank/DDBJ whole genome shotgun (WGS) entry which is preliminary data.</text>
</comment>
<feature type="transmembrane region" description="Helical" evidence="7">
    <location>
        <begin position="125"/>
        <end position="146"/>
    </location>
</feature>
<dbReference type="Proteomes" id="UP000050973">
    <property type="component" value="Unassembled WGS sequence"/>
</dbReference>
<evidence type="ECO:0000256" key="5">
    <source>
        <dbReference type="ARBA" id="ARBA00022989"/>
    </source>
</evidence>
<keyword evidence="5 7" id="KW-1133">Transmembrane helix</keyword>
<keyword evidence="2" id="KW-0813">Transport</keyword>
<evidence type="ECO:0000256" key="7">
    <source>
        <dbReference type="SAM" id="Phobius"/>
    </source>
</evidence>
<evidence type="ECO:0000256" key="6">
    <source>
        <dbReference type="ARBA" id="ARBA00023136"/>
    </source>
</evidence>
<feature type="transmembrane region" description="Helical" evidence="7">
    <location>
        <begin position="64"/>
        <end position="84"/>
    </location>
</feature>
<sequence length="480" mass="51155">MHIKEEESGYYMEKIRKNGPLISVHHPKLAMVSMLLGAFVGMFSETSLKIALPTLMQALQVNTGTIQWLVTGYMLVIGIVLPLSSLINRWFTTRQVIIFALSDFIIGAAISALGSSFAVVLVGRMIQGIGTGLILPLMFAVVMQIFPPQKIGAVMGMCALVIMFAPAVGPTLTGLILGKLSWNWIFWLFIPFLAIALLFAIASLENVGNVTRPHVDGLSIVESAIGCSGLVIGASLSSRFGWLSVPVITALATGVVVLAFYAHRQLHLAEPILNLRIFKHRAFTIGTGLVMLDFGIILSSMYLLPMYIQNGLLLPVAMAGMIMLPGGVVNAITSAVAGRLYDNVGAKRPALVGVVLALVGVLMLLTTSTRTTVAFVIAAHIILMIGCPLFMAPSQTSALNALPGILSNDGSTILNTMQQVVGAVATAVATSLLELGRRGTAGTAAARFTTGAHYGFYFTLILAIIAFVFVLMIREPENQK</sequence>
<dbReference type="PROSITE" id="PS50850">
    <property type="entry name" value="MFS"/>
    <property type="match status" value="1"/>
</dbReference>
<evidence type="ECO:0000256" key="4">
    <source>
        <dbReference type="ARBA" id="ARBA00022692"/>
    </source>
</evidence>
<dbReference type="SUPFAM" id="SSF103473">
    <property type="entry name" value="MFS general substrate transporter"/>
    <property type="match status" value="2"/>
</dbReference>
<dbReference type="PATRIC" id="fig|1423779.3.peg.1545"/>
<dbReference type="InterPro" id="IPR036259">
    <property type="entry name" value="MFS_trans_sf"/>
</dbReference>
<feature type="transmembrane region" description="Helical" evidence="7">
    <location>
        <begin position="282"/>
        <end position="304"/>
    </location>
</feature>
<dbReference type="AlphaFoldDB" id="A0A0R1W806"/>
<dbReference type="GO" id="GO:0022857">
    <property type="term" value="F:transmembrane transporter activity"/>
    <property type="evidence" value="ECO:0007669"/>
    <property type="project" value="InterPro"/>
</dbReference>
<dbReference type="PANTHER" id="PTHR42718">
    <property type="entry name" value="MAJOR FACILITATOR SUPERFAMILY MULTIDRUG TRANSPORTER MFSC"/>
    <property type="match status" value="1"/>
</dbReference>
<feature type="transmembrane region" description="Helical" evidence="7">
    <location>
        <begin position="96"/>
        <end position="119"/>
    </location>
</feature>